<dbReference type="GO" id="GO:0000724">
    <property type="term" value="P:double-strand break repair via homologous recombination"/>
    <property type="evidence" value="ECO:0007669"/>
    <property type="project" value="TreeGrafter"/>
</dbReference>
<organism evidence="8 9">
    <name type="scientific">Paxillus rubicundulus Ve08.2h10</name>
    <dbReference type="NCBI Taxonomy" id="930991"/>
    <lineage>
        <taxon>Eukaryota</taxon>
        <taxon>Fungi</taxon>
        <taxon>Dikarya</taxon>
        <taxon>Basidiomycota</taxon>
        <taxon>Agaricomycotina</taxon>
        <taxon>Agaricomycetes</taxon>
        <taxon>Agaricomycetidae</taxon>
        <taxon>Boletales</taxon>
        <taxon>Paxilineae</taxon>
        <taxon>Paxillaceae</taxon>
        <taxon>Paxillus</taxon>
    </lineage>
</organism>
<evidence type="ECO:0000313" key="9">
    <source>
        <dbReference type="Proteomes" id="UP000054538"/>
    </source>
</evidence>
<feature type="domain" description="Helicase C-terminal" evidence="7">
    <location>
        <begin position="85"/>
        <end position="241"/>
    </location>
</feature>
<proteinExistence type="inferred from homology"/>
<evidence type="ECO:0000256" key="4">
    <source>
        <dbReference type="ARBA" id="ARBA00034617"/>
    </source>
</evidence>
<dbReference type="STRING" id="930991.A0A0D0CSH0"/>
<dbReference type="Gene3D" id="3.40.50.300">
    <property type="entry name" value="P-loop containing nucleotide triphosphate hydrolases"/>
    <property type="match status" value="1"/>
</dbReference>
<keyword evidence="2" id="KW-0238">DNA-binding</keyword>
<sequence length="499" mass="57069">MRGNRTWDGNGTFPSAVSMLNNIYQVRSLPMQLVLLSATLPPSFMPELATSYNLLSNVTVIRQLTNRPEHIYLLEKISSDEFLDRTIQILDEKEEDWREEDRALIFVTSIALGQKLVDITNHAFYVGDRDKMSDTERQTAYQQWMEGTKNVMVATSAFSTGNDYPHVRLVIHLDKPFNMLEFVQGQGRAARDRRAAKCYLLTPKEAGRPSTKEAGLMTENKVAMYEHVYTYGLKLCLRYGISSYIDGTGVSCQALACNQLCCVCLRDPQHDAEAIRIANMPKSKAAVAKNVDDRRPSLHTPTPADSSSSMSVMSQEPFAQAAKRAKQMTSMQQQHKNAKVEDMVTALCRLEDICCLFQVLGEESEETNHNLYCCPCFGSRVDRNWDEYKEWRKKLRYVRWHKKICWLCHIPQLNDTLHPMFSKTKEGRPDCRYADTLAPVAFAIYHHGSLKQSAQSHFDQSWEDQGSFARWLMGKPADNSESNLIDFFMWYSRINEDGA</sequence>
<dbReference type="EMBL" id="KN829379">
    <property type="protein sequence ID" value="KIK73841.1"/>
    <property type="molecule type" value="Genomic_DNA"/>
</dbReference>
<gene>
    <name evidence="8" type="ORF">PAXRUDRAFT_20447</name>
</gene>
<accession>A0A0D0CSH0</accession>
<evidence type="ECO:0000313" key="8">
    <source>
        <dbReference type="EMBL" id="KIK73841.1"/>
    </source>
</evidence>
<dbReference type="SUPFAM" id="SSF52540">
    <property type="entry name" value="P-loop containing nucleoside triphosphate hydrolases"/>
    <property type="match status" value="1"/>
</dbReference>
<dbReference type="Proteomes" id="UP000054538">
    <property type="component" value="Unassembled WGS sequence"/>
</dbReference>
<reference evidence="9" key="2">
    <citation type="submission" date="2015-01" db="EMBL/GenBank/DDBJ databases">
        <title>Evolutionary Origins and Diversification of the Mycorrhizal Mutualists.</title>
        <authorList>
            <consortium name="DOE Joint Genome Institute"/>
            <consortium name="Mycorrhizal Genomics Consortium"/>
            <person name="Kohler A."/>
            <person name="Kuo A."/>
            <person name="Nagy L.G."/>
            <person name="Floudas D."/>
            <person name="Copeland A."/>
            <person name="Barry K.W."/>
            <person name="Cichocki N."/>
            <person name="Veneault-Fourrey C."/>
            <person name="LaButti K."/>
            <person name="Lindquist E.A."/>
            <person name="Lipzen A."/>
            <person name="Lundell T."/>
            <person name="Morin E."/>
            <person name="Murat C."/>
            <person name="Riley R."/>
            <person name="Ohm R."/>
            <person name="Sun H."/>
            <person name="Tunlid A."/>
            <person name="Henrissat B."/>
            <person name="Grigoriev I.V."/>
            <person name="Hibbett D.S."/>
            <person name="Martin F."/>
        </authorList>
    </citation>
    <scope>NUCLEOTIDE SEQUENCE [LARGE SCALE GENOMIC DNA]</scope>
    <source>
        <strain evidence="9">Ve08.2h10</strain>
    </source>
</reference>
<evidence type="ECO:0000256" key="5">
    <source>
        <dbReference type="ARBA" id="ARBA00034808"/>
    </source>
</evidence>
<dbReference type="InParanoid" id="A0A0D0CSH0"/>
<evidence type="ECO:0000259" key="7">
    <source>
        <dbReference type="PROSITE" id="PS51194"/>
    </source>
</evidence>
<dbReference type="EC" id="5.6.2.4" evidence="5"/>
<dbReference type="InterPro" id="IPR001650">
    <property type="entry name" value="Helicase_C-like"/>
</dbReference>
<evidence type="ECO:0000256" key="3">
    <source>
        <dbReference type="ARBA" id="ARBA00023235"/>
    </source>
</evidence>
<dbReference type="AlphaFoldDB" id="A0A0D0CSH0"/>
<dbReference type="HOGENOM" id="CLU_042428_0_0_1"/>
<evidence type="ECO:0000256" key="1">
    <source>
        <dbReference type="ARBA" id="ARBA00005446"/>
    </source>
</evidence>
<dbReference type="GO" id="GO:0005737">
    <property type="term" value="C:cytoplasm"/>
    <property type="evidence" value="ECO:0007669"/>
    <property type="project" value="TreeGrafter"/>
</dbReference>
<dbReference type="Pfam" id="PF00271">
    <property type="entry name" value="Helicase_C"/>
    <property type="match status" value="1"/>
</dbReference>
<dbReference type="GO" id="GO:0005694">
    <property type="term" value="C:chromosome"/>
    <property type="evidence" value="ECO:0007669"/>
    <property type="project" value="TreeGrafter"/>
</dbReference>
<dbReference type="GO" id="GO:0003677">
    <property type="term" value="F:DNA binding"/>
    <property type="evidence" value="ECO:0007669"/>
    <property type="project" value="UniProtKB-KW"/>
</dbReference>
<keyword evidence="9" id="KW-1185">Reference proteome</keyword>
<reference evidence="8 9" key="1">
    <citation type="submission" date="2014-04" db="EMBL/GenBank/DDBJ databases">
        <authorList>
            <consortium name="DOE Joint Genome Institute"/>
            <person name="Kuo A."/>
            <person name="Kohler A."/>
            <person name="Jargeat P."/>
            <person name="Nagy L.G."/>
            <person name="Floudas D."/>
            <person name="Copeland A."/>
            <person name="Barry K.W."/>
            <person name="Cichocki N."/>
            <person name="Veneault-Fourrey C."/>
            <person name="LaButti K."/>
            <person name="Lindquist E.A."/>
            <person name="Lipzen A."/>
            <person name="Lundell T."/>
            <person name="Morin E."/>
            <person name="Murat C."/>
            <person name="Sun H."/>
            <person name="Tunlid A."/>
            <person name="Henrissat B."/>
            <person name="Grigoriev I.V."/>
            <person name="Hibbett D.S."/>
            <person name="Martin F."/>
            <person name="Nordberg H.P."/>
            <person name="Cantor M.N."/>
            <person name="Hua S.X."/>
        </authorList>
    </citation>
    <scope>NUCLEOTIDE SEQUENCE [LARGE SCALE GENOMIC DNA]</scope>
    <source>
        <strain evidence="8 9">Ve08.2h10</strain>
    </source>
</reference>
<dbReference type="GO" id="GO:0009378">
    <property type="term" value="F:four-way junction helicase activity"/>
    <property type="evidence" value="ECO:0007669"/>
    <property type="project" value="TreeGrafter"/>
</dbReference>
<dbReference type="GO" id="GO:0043138">
    <property type="term" value="F:3'-5' DNA helicase activity"/>
    <property type="evidence" value="ECO:0007669"/>
    <property type="project" value="UniProtKB-EC"/>
</dbReference>
<dbReference type="PROSITE" id="PS51194">
    <property type="entry name" value="HELICASE_CTER"/>
    <property type="match status" value="1"/>
</dbReference>
<dbReference type="InterPro" id="IPR027417">
    <property type="entry name" value="P-loop_NTPase"/>
</dbReference>
<comment type="catalytic activity">
    <reaction evidence="4">
        <text>Couples ATP hydrolysis with the unwinding of duplex DNA by translocating in the 3'-5' direction.</text>
        <dbReference type="EC" id="5.6.2.4"/>
    </reaction>
</comment>
<dbReference type="PANTHER" id="PTHR13710:SF105">
    <property type="entry name" value="ATP-DEPENDENT DNA HELICASE Q1"/>
    <property type="match status" value="1"/>
</dbReference>
<dbReference type="SMART" id="SM00490">
    <property type="entry name" value="HELICc"/>
    <property type="match status" value="1"/>
</dbReference>
<keyword evidence="3" id="KW-0413">Isomerase</keyword>
<evidence type="ECO:0000256" key="6">
    <source>
        <dbReference type="SAM" id="MobiDB-lite"/>
    </source>
</evidence>
<dbReference type="OrthoDB" id="2672827at2759"/>
<feature type="region of interest" description="Disordered" evidence="6">
    <location>
        <begin position="286"/>
        <end position="312"/>
    </location>
</feature>
<comment type="similarity">
    <text evidence="1">Belongs to the helicase family. RecQ subfamily.</text>
</comment>
<name>A0A0D0CSH0_9AGAM</name>
<dbReference type="PANTHER" id="PTHR13710">
    <property type="entry name" value="DNA HELICASE RECQ FAMILY MEMBER"/>
    <property type="match status" value="1"/>
</dbReference>
<evidence type="ECO:0000256" key="2">
    <source>
        <dbReference type="ARBA" id="ARBA00023125"/>
    </source>
</evidence>
<protein>
    <recommendedName>
        <fullName evidence="5">DNA 3'-5' helicase</fullName>
        <ecNumber evidence="5">5.6.2.4</ecNumber>
    </recommendedName>
</protein>